<evidence type="ECO:0000256" key="3">
    <source>
        <dbReference type="ARBA" id="ARBA00022723"/>
    </source>
</evidence>
<comment type="caution">
    <text evidence="7">The sequence shown here is derived from an EMBL/GenBank/DDBJ whole genome shotgun (WGS) entry which is preliminary data.</text>
</comment>
<keyword evidence="3" id="KW-0479">Metal-binding</keyword>
<dbReference type="PANTHER" id="PTHR43758">
    <property type="entry name" value="7,8-DIHYDRO-8-OXOGUANINE TRIPHOSPHATASE"/>
    <property type="match status" value="1"/>
</dbReference>
<dbReference type="InterPro" id="IPR020084">
    <property type="entry name" value="NUDIX_hydrolase_CS"/>
</dbReference>
<protein>
    <recommendedName>
        <fullName evidence="6">Nudix hydrolase domain-containing protein</fullName>
    </recommendedName>
</protein>
<evidence type="ECO:0000256" key="5">
    <source>
        <dbReference type="ARBA" id="ARBA00022842"/>
    </source>
</evidence>
<evidence type="ECO:0000259" key="6">
    <source>
        <dbReference type="PROSITE" id="PS51462"/>
    </source>
</evidence>
<evidence type="ECO:0000256" key="1">
    <source>
        <dbReference type="ARBA" id="ARBA00001946"/>
    </source>
</evidence>
<dbReference type="Gene3D" id="3.90.79.10">
    <property type="entry name" value="Nucleoside Triphosphate Pyrophosphohydrolase"/>
    <property type="match status" value="1"/>
</dbReference>
<comment type="cofactor">
    <cofactor evidence="1">
        <name>Mg(2+)</name>
        <dbReference type="ChEBI" id="CHEBI:18420"/>
    </cofactor>
</comment>
<dbReference type="PANTHER" id="PTHR43758:SF2">
    <property type="entry name" value="OXIDIZED PURINE NUCLEOSIDE TRIPHOSPHATE HYDROLASE"/>
    <property type="match status" value="1"/>
</dbReference>
<dbReference type="AlphaFoldDB" id="A0A1F6DTP1"/>
<reference evidence="7 8" key="1">
    <citation type="journal article" date="2016" name="Nat. Commun.">
        <title>Thousands of microbial genomes shed light on interconnected biogeochemical processes in an aquifer system.</title>
        <authorList>
            <person name="Anantharaman K."/>
            <person name="Brown C.T."/>
            <person name="Hug L.A."/>
            <person name="Sharon I."/>
            <person name="Castelle C.J."/>
            <person name="Probst A.J."/>
            <person name="Thomas B.C."/>
            <person name="Singh A."/>
            <person name="Wilkins M.J."/>
            <person name="Karaoz U."/>
            <person name="Brodie E.L."/>
            <person name="Williams K.H."/>
            <person name="Hubbard S.S."/>
            <person name="Banfield J.F."/>
        </authorList>
    </citation>
    <scope>NUCLEOTIDE SEQUENCE [LARGE SCALE GENOMIC DNA]</scope>
</reference>
<evidence type="ECO:0000313" key="7">
    <source>
        <dbReference type="EMBL" id="OGG64781.1"/>
    </source>
</evidence>
<evidence type="ECO:0000313" key="8">
    <source>
        <dbReference type="Proteomes" id="UP000177232"/>
    </source>
</evidence>
<dbReference type="PROSITE" id="PS51462">
    <property type="entry name" value="NUDIX"/>
    <property type="match status" value="1"/>
</dbReference>
<dbReference type="GO" id="GO:0042262">
    <property type="term" value="P:DNA protection"/>
    <property type="evidence" value="ECO:0007669"/>
    <property type="project" value="TreeGrafter"/>
</dbReference>
<dbReference type="GO" id="GO:0008413">
    <property type="term" value="F:8-oxo-7,8-dihydroguanosine triphosphate pyrophosphatase activity"/>
    <property type="evidence" value="ECO:0007669"/>
    <property type="project" value="TreeGrafter"/>
</dbReference>
<keyword evidence="4" id="KW-0378">Hydrolase</keyword>
<dbReference type="GO" id="GO:0005737">
    <property type="term" value="C:cytoplasm"/>
    <property type="evidence" value="ECO:0007669"/>
    <property type="project" value="TreeGrafter"/>
</dbReference>
<dbReference type="InterPro" id="IPR000086">
    <property type="entry name" value="NUDIX_hydrolase_dom"/>
</dbReference>
<proteinExistence type="inferred from homology"/>
<dbReference type="Proteomes" id="UP000177232">
    <property type="component" value="Unassembled WGS sequence"/>
</dbReference>
<organism evidence="7 8">
    <name type="scientific">Candidatus Kaiserbacteria bacterium RIFCSPHIGHO2_02_FULL_55_17</name>
    <dbReference type="NCBI Taxonomy" id="1798496"/>
    <lineage>
        <taxon>Bacteria</taxon>
        <taxon>Candidatus Kaiseribacteriota</taxon>
    </lineage>
</organism>
<comment type="similarity">
    <text evidence="2">Belongs to the Nudix hydrolase family.</text>
</comment>
<feature type="domain" description="Nudix hydrolase" evidence="6">
    <location>
        <begin position="1"/>
        <end position="132"/>
    </location>
</feature>
<dbReference type="EMBL" id="MFLJ01000011">
    <property type="protein sequence ID" value="OGG64781.1"/>
    <property type="molecule type" value="Genomic_DNA"/>
</dbReference>
<dbReference type="STRING" id="1798496.A3C94_03060"/>
<gene>
    <name evidence="7" type="ORF">A3C94_03060</name>
</gene>
<accession>A0A1F6DTP1</accession>
<dbReference type="GO" id="GO:0046872">
    <property type="term" value="F:metal ion binding"/>
    <property type="evidence" value="ECO:0007669"/>
    <property type="project" value="UniProtKB-KW"/>
</dbReference>
<dbReference type="Pfam" id="PF00293">
    <property type="entry name" value="NUDIX"/>
    <property type="match status" value="1"/>
</dbReference>
<dbReference type="SUPFAM" id="SSF55811">
    <property type="entry name" value="Nudix"/>
    <property type="match status" value="1"/>
</dbReference>
<name>A0A1F6DTP1_9BACT</name>
<evidence type="ECO:0000256" key="4">
    <source>
        <dbReference type="ARBA" id="ARBA00022801"/>
    </source>
</evidence>
<sequence>MKEATLALPVRRRRVLLGLKRGGSEIGDGTYNGPGGKMKVGESHIEGLYREVWEEFGIRLHRGSAKKVAIITFFVQGIPDFRVHTYRIMRWKGRPRKTRSMIPSSHNTARLPLRRMLDSDKAWFGRAIRGKKFCANVYYRKRAKGFLGIKFLPFAD</sequence>
<keyword evidence="5" id="KW-0460">Magnesium</keyword>
<dbReference type="PROSITE" id="PS00893">
    <property type="entry name" value="NUDIX_BOX"/>
    <property type="match status" value="1"/>
</dbReference>
<dbReference type="InterPro" id="IPR015797">
    <property type="entry name" value="NUDIX_hydrolase-like_dom_sf"/>
</dbReference>
<evidence type="ECO:0000256" key="2">
    <source>
        <dbReference type="ARBA" id="ARBA00005582"/>
    </source>
</evidence>